<evidence type="ECO:0000256" key="7">
    <source>
        <dbReference type="ARBA" id="ARBA00022769"/>
    </source>
</evidence>
<dbReference type="OrthoDB" id="9809851at2"/>
<dbReference type="GO" id="GO:0006281">
    <property type="term" value="P:DNA repair"/>
    <property type="evidence" value="ECO:0007669"/>
    <property type="project" value="UniProtKB-KW"/>
</dbReference>
<evidence type="ECO:0000256" key="3">
    <source>
        <dbReference type="ARBA" id="ARBA00022723"/>
    </source>
</evidence>
<evidence type="ECO:0000256" key="4">
    <source>
        <dbReference type="ARBA" id="ARBA00022737"/>
    </source>
</evidence>
<dbReference type="EMBL" id="QHLY01000005">
    <property type="protein sequence ID" value="PXA72290.1"/>
    <property type="molecule type" value="Genomic_DNA"/>
</dbReference>
<dbReference type="PANTHER" id="PTHR43152">
    <property type="entry name" value="UVRABC SYSTEM PROTEIN A"/>
    <property type="match status" value="1"/>
</dbReference>
<dbReference type="PANTHER" id="PTHR43152:SF1">
    <property type="entry name" value="UVRA PROTEIN"/>
    <property type="match status" value="1"/>
</dbReference>
<evidence type="ECO:0000313" key="20">
    <source>
        <dbReference type="Proteomes" id="UP000246722"/>
    </source>
</evidence>
<keyword evidence="3" id="KW-0479">Metal-binding</keyword>
<dbReference type="InterPro" id="IPR003593">
    <property type="entry name" value="AAA+_ATPase"/>
</dbReference>
<feature type="compositionally biased region" description="Acidic residues" evidence="17">
    <location>
        <begin position="565"/>
        <end position="575"/>
    </location>
</feature>
<keyword evidence="7" id="KW-0228">DNA excision</keyword>
<evidence type="ECO:0000256" key="6">
    <source>
        <dbReference type="ARBA" id="ARBA00022763"/>
    </source>
</evidence>
<evidence type="ECO:0000256" key="13">
    <source>
        <dbReference type="ARBA" id="ARBA00023204"/>
    </source>
</evidence>
<dbReference type="InterPro" id="IPR041552">
    <property type="entry name" value="UvrA_DNA-bd"/>
</dbReference>
<dbReference type="GO" id="GO:0016887">
    <property type="term" value="F:ATP hydrolysis activity"/>
    <property type="evidence" value="ECO:0007669"/>
    <property type="project" value="InterPro"/>
</dbReference>
<dbReference type="InterPro" id="IPR017871">
    <property type="entry name" value="ABC_transporter-like_CS"/>
</dbReference>
<evidence type="ECO:0000256" key="12">
    <source>
        <dbReference type="ARBA" id="ARBA00023125"/>
    </source>
</evidence>
<name>A0A318A511_9MICO</name>
<dbReference type="SMART" id="SM00382">
    <property type="entry name" value="AAA"/>
    <property type="match status" value="2"/>
</dbReference>
<dbReference type="Proteomes" id="UP000246722">
    <property type="component" value="Unassembled WGS sequence"/>
</dbReference>
<protein>
    <recommendedName>
        <fullName evidence="15">UvrABC system protein A</fullName>
    </recommendedName>
    <alternativeName>
        <fullName evidence="16">Excinuclease ABC subunit A</fullName>
    </alternativeName>
</protein>
<dbReference type="InterPro" id="IPR003439">
    <property type="entry name" value="ABC_transporter-like_ATP-bd"/>
</dbReference>
<dbReference type="GO" id="GO:0005524">
    <property type="term" value="F:ATP binding"/>
    <property type="evidence" value="ECO:0007669"/>
    <property type="project" value="UniProtKB-KW"/>
</dbReference>
<dbReference type="SUPFAM" id="SSF52540">
    <property type="entry name" value="P-loop containing nucleoside triphosphate hydrolases"/>
    <property type="match status" value="2"/>
</dbReference>
<keyword evidence="12" id="KW-0238">DNA-binding</keyword>
<evidence type="ECO:0000256" key="15">
    <source>
        <dbReference type="ARBA" id="ARBA00039316"/>
    </source>
</evidence>
<dbReference type="Gene3D" id="3.40.50.300">
    <property type="entry name" value="P-loop containing nucleotide triphosphate hydrolases"/>
    <property type="match status" value="2"/>
</dbReference>
<dbReference type="PROSITE" id="PS00211">
    <property type="entry name" value="ABC_TRANSPORTER_1"/>
    <property type="match status" value="2"/>
</dbReference>
<gene>
    <name evidence="19" type="ORF">CTB96_05290</name>
</gene>
<proteinExistence type="inferred from homology"/>
<evidence type="ECO:0000256" key="10">
    <source>
        <dbReference type="ARBA" id="ARBA00022840"/>
    </source>
</evidence>
<keyword evidence="8" id="KW-0863">Zinc-finger</keyword>
<evidence type="ECO:0000313" key="19">
    <source>
        <dbReference type="EMBL" id="PXA72290.1"/>
    </source>
</evidence>
<keyword evidence="20" id="KW-1185">Reference proteome</keyword>
<keyword evidence="9" id="KW-0862">Zinc</keyword>
<dbReference type="GO" id="GO:0008270">
    <property type="term" value="F:zinc ion binding"/>
    <property type="evidence" value="ECO:0007669"/>
    <property type="project" value="UniProtKB-KW"/>
</dbReference>
<dbReference type="RefSeq" id="WP_110125811.1">
    <property type="nucleotide sequence ID" value="NZ_QHLY01000005.1"/>
</dbReference>
<evidence type="ECO:0000256" key="9">
    <source>
        <dbReference type="ARBA" id="ARBA00022833"/>
    </source>
</evidence>
<dbReference type="GO" id="GO:0005737">
    <property type="term" value="C:cytoplasm"/>
    <property type="evidence" value="ECO:0007669"/>
    <property type="project" value="UniProtKB-SubCell"/>
</dbReference>
<dbReference type="InterPro" id="IPR027417">
    <property type="entry name" value="P-loop_NTPase"/>
</dbReference>
<dbReference type="GO" id="GO:0003677">
    <property type="term" value="F:DNA binding"/>
    <property type="evidence" value="ECO:0007669"/>
    <property type="project" value="UniProtKB-KW"/>
</dbReference>
<keyword evidence="13" id="KW-0234">DNA repair</keyword>
<feature type="domain" description="ABC transporter" evidence="18">
    <location>
        <begin position="496"/>
        <end position="845"/>
    </location>
</feature>
<dbReference type="Gene3D" id="1.20.1580.10">
    <property type="entry name" value="ABC transporter ATPase like domain"/>
    <property type="match status" value="2"/>
</dbReference>
<evidence type="ECO:0000259" key="18">
    <source>
        <dbReference type="PROSITE" id="PS50893"/>
    </source>
</evidence>
<evidence type="ECO:0000256" key="8">
    <source>
        <dbReference type="ARBA" id="ARBA00022771"/>
    </source>
</evidence>
<sequence length="852" mass="89901">MPNTPDASTTVTVLPDLHPGADGFVRVRGARENNLRDVNVDVPRDAIVAFTGVSGSGKSSLAFGTIFAEAQRRFFESVAPYARRLIQQGHTPHVDLITGLPPAVALQQRRGAPSSRSTVGTVTTLSNSMRMLYSRAGTYPEGSDLRLDSDSFSPNTAMGACPECHGLGISHTVTEALLVPDASLSIRDGAIAAWPGAWQGKNLRDITAVLGHDIDLPWSQLSREARDWLLYTEEQPVVEVTPQRDRVAKPYKGRFWSAKSFVMHTLADSKSAQMRNRVLEFVETGPCRLCGGSGLKADALAVLFAGRPINELNALPLSELAEVLRPTAELTGAAGSHRSAQSGEITEVAVTLAGDLVRRLAVLVDLGLGYLSLNRATPTLSPGEMQRLRIATQLRAGLFGVIYVLDEPSAGLHPADAEPLLVVLEQLKASGNSVFVVEHNMDVVRRADWLVDVGPRAGDGGGEVLYSGPVAGLAEVPTSVTRDYLFPVASGVVPAKRETDLWLGLAGVTRHNLVNLDVRVPLGVLTAVTGVSGSGKSTLVSRVLADAVGRELRQGPADPAPVDADTAEDDTPDDDTGATLVDGVTGAGAIDRLVRVDQKPIGRTPRSNLATYTGLFDAVRSTFAATDAARAAGFGAGRFSFNVAGGRCDTCLGEGFVAVELLFLPGSYAPCPACGGSRYNAETLAVLYRGKNVAEVLGLTVDAAAEFLADVPSASRSLETLREVGLGYLRLGQPATELSGGEAQRIKLATELQRARRGHTLYLLDEPTTGLHPADVELLMTQLGRLVDAGNTVVVVEHDMDVVASADWVIDLGPAGGTAGGRIVAEGTPATVAAHPHSRTAPYLRARLELAV</sequence>
<evidence type="ECO:0000256" key="2">
    <source>
        <dbReference type="ARBA" id="ARBA00022490"/>
    </source>
</evidence>
<feature type="region of interest" description="Disordered" evidence="17">
    <location>
        <begin position="551"/>
        <end position="575"/>
    </location>
</feature>
<keyword evidence="4" id="KW-0677">Repeat</keyword>
<accession>A0A318A511</accession>
<dbReference type="PROSITE" id="PS50893">
    <property type="entry name" value="ABC_TRANSPORTER_2"/>
    <property type="match status" value="1"/>
</dbReference>
<keyword evidence="10" id="KW-0067">ATP-binding</keyword>
<evidence type="ECO:0000256" key="11">
    <source>
        <dbReference type="ARBA" id="ARBA00022881"/>
    </source>
</evidence>
<keyword evidence="6" id="KW-0227">DNA damage</keyword>
<evidence type="ECO:0000256" key="1">
    <source>
        <dbReference type="ARBA" id="ARBA00004496"/>
    </source>
</evidence>
<keyword evidence="2" id="KW-0963">Cytoplasm</keyword>
<keyword evidence="5" id="KW-0547">Nucleotide-binding</keyword>
<comment type="subcellular location">
    <subcellularLocation>
        <location evidence="1">Cytoplasm</location>
    </subcellularLocation>
</comment>
<evidence type="ECO:0000256" key="14">
    <source>
        <dbReference type="ARBA" id="ARBA00038000"/>
    </source>
</evidence>
<dbReference type="AlphaFoldDB" id="A0A318A511"/>
<comment type="similarity">
    <text evidence="14">Belongs to the ABC transporter superfamily. UvrA family.</text>
</comment>
<organism evidence="19 20">
    <name type="scientific">Cryobacterium arcticum</name>
    <dbReference type="NCBI Taxonomy" id="670052"/>
    <lineage>
        <taxon>Bacteria</taxon>
        <taxon>Bacillati</taxon>
        <taxon>Actinomycetota</taxon>
        <taxon>Actinomycetes</taxon>
        <taxon>Micrococcales</taxon>
        <taxon>Microbacteriaceae</taxon>
        <taxon>Cryobacterium</taxon>
    </lineage>
</organism>
<evidence type="ECO:0000256" key="5">
    <source>
        <dbReference type="ARBA" id="ARBA00022741"/>
    </source>
</evidence>
<evidence type="ECO:0000256" key="17">
    <source>
        <dbReference type="SAM" id="MobiDB-lite"/>
    </source>
</evidence>
<dbReference type="GO" id="GO:0004518">
    <property type="term" value="F:nuclease activity"/>
    <property type="evidence" value="ECO:0007669"/>
    <property type="project" value="UniProtKB-KW"/>
</dbReference>
<reference evidence="19 20" key="1">
    <citation type="submission" date="2018-05" db="EMBL/GenBank/DDBJ databases">
        <title>Genetic diversity of glacier-inhabiting Cryobacterium bacteria in China and description of Cryobacterium mengkeensis sp. nov. and Arthrobacter glacialis sp. nov.</title>
        <authorList>
            <person name="Liu Q."/>
            <person name="Xin Y.-H."/>
        </authorList>
    </citation>
    <scope>NUCLEOTIDE SEQUENCE [LARGE SCALE GENOMIC DNA]</scope>
    <source>
        <strain evidence="19 20">SK-1</strain>
    </source>
</reference>
<dbReference type="Gene3D" id="1.10.8.280">
    <property type="entry name" value="ABC transporter ATPase domain-like"/>
    <property type="match status" value="1"/>
</dbReference>
<keyword evidence="11" id="KW-0267">Excision nuclease</keyword>
<dbReference type="Pfam" id="PF17755">
    <property type="entry name" value="UvrA_DNA-bind"/>
    <property type="match status" value="1"/>
</dbReference>
<comment type="caution">
    <text evidence="19">The sequence shown here is derived from an EMBL/GenBank/DDBJ whole genome shotgun (WGS) entry which is preliminary data.</text>
</comment>
<evidence type="ECO:0000256" key="16">
    <source>
        <dbReference type="ARBA" id="ARBA00042156"/>
    </source>
</evidence>